<accession>A0A255Z216</accession>
<dbReference type="InterPro" id="IPR025348">
    <property type="entry name" value="DUF4252"/>
</dbReference>
<gene>
    <name evidence="1" type="ORF">CHU92_10875</name>
</gene>
<proteinExistence type="predicted"/>
<dbReference type="PROSITE" id="PS51257">
    <property type="entry name" value="PROKAR_LIPOPROTEIN"/>
    <property type="match status" value="1"/>
</dbReference>
<evidence type="ECO:0008006" key="3">
    <source>
        <dbReference type="Google" id="ProtNLM"/>
    </source>
</evidence>
<evidence type="ECO:0000313" key="2">
    <source>
        <dbReference type="Proteomes" id="UP000216605"/>
    </source>
</evidence>
<protein>
    <recommendedName>
        <fullName evidence="3">DUF4252 domain-containing protein</fullName>
    </recommendedName>
</protein>
<reference evidence="1 2" key="1">
    <citation type="submission" date="2017-07" db="EMBL/GenBank/DDBJ databases">
        <title>Flavobacterium cyanobacteriorum sp. nov., isolated from cyanobacterial aggregates in a eutrophic lake.</title>
        <authorList>
            <person name="Cai H."/>
        </authorList>
    </citation>
    <scope>NUCLEOTIDE SEQUENCE [LARGE SCALE GENOMIC DNA]</scope>
    <source>
        <strain evidence="1 2">TH021</strain>
    </source>
</reference>
<sequence>MIRTLFVAIVLVATLLFVSCDNKPTLQKYYVEHSGKPNYSTVDIAPTFINTKKLKLSAEEKKALQSLKKFNVLIYQKKNAKAGEYEQEKEKVKSLIRKDNYEELIKFSGGGMGASISTKGQGQNIDEFVVFLNNAQTGFGIVRVLGEDMTPNNIMTIAGLIQKAGIDKEQLKPLQQLIAPQPEGSKDVIKVQENK</sequence>
<organism evidence="1 2">
    <name type="scientific">Flavobacterium cyanobacteriorum</name>
    <dbReference type="NCBI Taxonomy" id="2022802"/>
    <lineage>
        <taxon>Bacteria</taxon>
        <taxon>Pseudomonadati</taxon>
        <taxon>Bacteroidota</taxon>
        <taxon>Flavobacteriia</taxon>
        <taxon>Flavobacteriales</taxon>
        <taxon>Flavobacteriaceae</taxon>
        <taxon>Flavobacterium</taxon>
    </lineage>
</organism>
<keyword evidence="2" id="KW-1185">Reference proteome</keyword>
<comment type="caution">
    <text evidence="1">The sequence shown here is derived from an EMBL/GenBank/DDBJ whole genome shotgun (WGS) entry which is preliminary data.</text>
</comment>
<dbReference type="Pfam" id="PF14060">
    <property type="entry name" value="DUF4252"/>
    <property type="match status" value="1"/>
</dbReference>
<dbReference type="OrthoDB" id="1143555at2"/>
<dbReference type="RefSeq" id="WP_094415478.1">
    <property type="nucleotide sequence ID" value="NZ_NOXV01000282.1"/>
</dbReference>
<evidence type="ECO:0000313" key="1">
    <source>
        <dbReference type="EMBL" id="OYQ35471.1"/>
    </source>
</evidence>
<dbReference type="EMBL" id="NOXV01000282">
    <property type="protein sequence ID" value="OYQ35471.1"/>
    <property type="molecule type" value="Genomic_DNA"/>
</dbReference>
<dbReference type="AlphaFoldDB" id="A0A255Z216"/>
<dbReference type="Proteomes" id="UP000216605">
    <property type="component" value="Unassembled WGS sequence"/>
</dbReference>
<name>A0A255Z216_9FLAO</name>